<proteinExistence type="predicted"/>
<organism evidence="1 2">
    <name type="scientific">Streptomyces noursei</name>
    <name type="common">Streptomyces albulus</name>
    <dbReference type="NCBI Taxonomy" id="1971"/>
    <lineage>
        <taxon>Bacteria</taxon>
        <taxon>Bacillati</taxon>
        <taxon>Actinomycetota</taxon>
        <taxon>Actinomycetes</taxon>
        <taxon>Kitasatosporales</taxon>
        <taxon>Streptomycetaceae</taxon>
        <taxon>Streptomyces</taxon>
    </lineage>
</organism>
<comment type="caution">
    <text evidence="1">The sequence shown here is derived from an EMBL/GenBank/DDBJ whole genome shotgun (WGS) entry which is preliminary data.</text>
</comment>
<reference evidence="2" key="1">
    <citation type="submission" date="2015-09" db="EMBL/GenBank/DDBJ databases">
        <authorList>
            <person name="Graham D.E."/>
            <person name="Mahan K.M."/>
            <person name="Klingeman D.M."/>
            <person name="Fida T."/>
            <person name="Giannone R.J."/>
            <person name="Hettich R.L."/>
            <person name="Parry R.J."/>
            <person name="Spain J.C."/>
        </authorList>
    </citation>
    <scope>NUCLEOTIDE SEQUENCE [LARGE SCALE GENOMIC DNA]</scope>
    <source>
        <strain evidence="2">JCM 4701</strain>
    </source>
</reference>
<gene>
    <name evidence="1" type="ORF">AOB60_19580</name>
</gene>
<name>A0A2N8PNM7_STRNR</name>
<dbReference type="AlphaFoldDB" id="A0A2N8PNM7"/>
<keyword evidence="2" id="KW-1185">Reference proteome</keyword>
<sequence length="193" mass="21117">MVDHCLWYVFAMADENGFEITQHQGAWDIRMWWPSGPVTGGPQRITIEQAENAPARDVARGISTTVLRRLDLAEAVRAMQERAPSLEEGARKIGQAIEETGKGAGQLLASQGVSAPYLVVLSTVYVQMANMGATRPVDWLAQLIERRPETVRDHLKKARRDGYLSSLAGKAGGELTDKARAMLDSMPEAGEAE</sequence>
<evidence type="ECO:0000313" key="2">
    <source>
        <dbReference type="Proteomes" id="UP000236047"/>
    </source>
</evidence>
<accession>A0A2N8PNM7</accession>
<protein>
    <submittedName>
        <fullName evidence="1">Uncharacterized protein</fullName>
    </submittedName>
</protein>
<dbReference type="Proteomes" id="UP000236047">
    <property type="component" value="Unassembled WGS sequence"/>
</dbReference>
<dbReference type="EMBL" id="LJSN01000002">
    <property type="protein sequence ID" value="PNE42623.1"/>
    <property type="molecule type" value="Genomic_DNA"/>
</dbReference>
<evidence type="ECO:0000313" key="1">
    <source>
        <dbReference type="EMBL" id="PNE42623.1"/>
    </source>
</evidence>